<dbReference type="AlphaFoldDB" id="A0A4Y2CK45"/>
<sequence length="109" mass="12446">MEDKQYVSEPPLNNIVITSVENNSLRHYNARNTGLAEVQPLNSAGILEETCCKKSKHIKHFRCPSSIYGDTRDSYLQVDTEPLLKLSRVNGIENIHCLHVQIMFVENTF</sequence>
<keyword evidence="2" id="KW-1185">Reference proteome</keyword>
<reference evidence="1 2" key="1">
    <citation type="journal article" date="2019" name="Sci. Rep.">
        <title>Orb-weaving spider Araneus ventricosus genome elucidates the spidroin gene catalogue.</title>
        <authorList>
            <person name="Kono N."/>
            <person name="Nakamura H."/>
            <person name="Ohtoshi R."/>
            <person name="Moran D.A.P."/>
            <person name="Shinohara A."/>
            <person name="Yoshida Y."/>
            <person name="Fujiwara M."/>
            <person name="Mori M."/>
            <person name="Tomita M."/>
            <person name="Arakawa K."/>
        </authorList>
    </citation>
    <scope>NUCLEOTIDE SEQUENCE [LARGE SCALE GENOMIC DNA]</scope>
</reference>
<evidence type="ECO:0000313" key="2">
    <source>
        <dbReference type="Proteomes" id="UP000499080"/>
    </source>
</evidence>
<comment type="caution">
    <text evidence="1">The sequence shown here is derived from an EMBL/GenBank/DDBJ whole genome shotgun (WGS) entry which is preliminary data.</text>
</comment>
<evidence type="ECO:0000313" key="1">
    <source>
        <dbReference type="EMBL" id="GBM04314.1"/>
    </source>
</evidence>
<accession>A0A4Y2CK45</accession>
<dbReference type="EMBL" id="BGPR01000201">
    <property type="protein sequence ID" value="GBM04314.1"/>
    <property type="molecule type" value="Genomic_DNA"/>
</dbReference>
<protein>
    <submittedName>
        <fullName evidence="1">Uncharacterized protein</fullName>
    </submittedName>
</protein>
<dbReference type="Proteomes" id="UP000499080">
    <property type="component" value="Unassembled WGS sequence"/>
</dbReference>
<proteinExistence type="predicted"/>
<gene>
    <name evidence="1" type="ORF">AVEN_146190_1</name>
</gene>
<name>A0A4Y2CK45_ARAVE</name>
<organism evidence="1 2">
    <name type="scientific">Araneus ventricosus</name>
    <name type="common">Orbweaver spider</name>
    <name type="synonym">Epeira ventricosa</name>
    <dbReference type="NCBI Taxonomy" id="182803"/>
    <lineage>
        <taxon>Eukaryota</taxon>
        <taxon>Metazoa</taxon>
        <taxon>Ecdysozoa</taxon>
        <taxon>Arthropoda</taxon>
        <taxon>Chelicerata</taxon>
        <taxon>Arachnida</taxon>
        <taxon>Araneae</taxon>
        <taxon>Araneomorphae</taxon>
        <taxon>Entelegynae</taxon>
        <taxon>Araneoidea</taxon>
        <taxon>Araneidae</taxon>
        <taxon>Araneus</taxon>
    </lineage>
</organism>